<organism evidence="3 4">
    <name type="scientific">Gelidibacter algens</name>
    <dbReference type="NCBI Taxonomy" id="49280"/>
    <lineage>
        <taxon>Bacteria</taxon>
        <taxon>Pseudomonadati</taxon>
        <taxon>Bacteroidota</taxon>
        <taxon>Flavobacteriia</taxon>
        <taxon>Flavobacteriales</taxon>
        <taxon>Flavobacteriaceae</taxon>
        <taxon>Gelidibacter</taxon>
    </lineage>
</organism>
<dbReference type="InterPro" id="IPR012338">
    <property type="entry name" value="Beta-lactam/transpept-like"/>
</dbReference>
<dbReference type="Pfam" id="PF02113">
    <property type="entry name" value="Peptidase_S13"/>
    <property type="match status" value="2"/>
</dbReference>
<evidence type="ECO:0000256" key="1">
    <source>
        <dbReference type="ARBA" id="ARBA00006096"/>
    </source>
</evidence>
<keyword evidence="2" id="KW-0378">Hydrolase</keyword>
<keyword evidence="4" id="KW-1185">Reference proteome</keyword>
<dbReference type="Gene3D" id="3.40.710.10">
    <property type="entry name" value="DD-peptidase/beta-lactamase superfamily"/>
    <property type="match status" value="2"/>
</dbReference>
<comment type="caution">
    <text evidence="3">The sequence shown here is derived from an EMBL/GenBank/DDBJ whole genome shotgun (WGS) entry which is preliminary data.</text>
</comment>
<sequence length="433" mass="49986">MNRVLDYLKTTPLMGRFFAVVVLSLMLLNCKSSHISKHLKKAVSSNFYENQFTGLMVYNPRTKDTVFNFNGERYFTPASNTKIFTLFTALQYLPEKIPAFKYAIHQDTLIVKGTGDPSFLHPFFKDSTAINFMKNFSAIKLVTNNYNNEKFGPGWAWEDYDTYYSPERSAFPMYGNVLKVSNTTDLKTSPEFLKAQTTYTLMDKRRDFNANNFFYKLTDKDTIEVPFVMDTTMVKQLWDNLLPNKVEIIPYTSANTDKILYSIPSDSLYKRMMQVSDNFLAEQLLILASSTVSDTLDADTIRKSILDNQLKHLKQQPRWVDGSGLSRYNLFTPLSFVQVLEKLYTEIPRKRLFNYFPVGGNIGTLKNWYGSDKGPYIYAKSGTVGNNYCLSGYLLTSSGEVLIFSFMNNHYTTSSTKVKEQMQLIFEYLRDHY</sequence>
<proteinExistence type="inferred from homology"/>
<dbReference type="EMBL" id="QLLQ01000006">
    <property type="protein sequence ID" value="RAJ24459.1"/>
    <property type="molecule type" value="Genomic_DNA"/>
</dbReference>
<dbReference type="InterPro" id="IPR000667">
    <property type="entry name" value="Peptidase_S13"/>
</dbReference>
<name>A0A327S635_9FLAO</name>
<gene>
    <name evidence="3" type="ORF">LX77_02011</name>
</gene>
<comment type="similarity">
    <text evidence="1">Belongs to the peptidase S13 family.</text>
</comment>
<dbReference type="GO" id="GO:0004185">
    <property type="term" value="F:serine-type carboxypeptidase activity"/>
    <property type="evidence" value="ECO:0007669"/>
    <property type="project" value="InterPro"/>
</dbReference>
<dbReference type="RefSeq" id="WP_245905300.1">
    <property type="nucleotide sequence ID" value="NZ_LZRN01000009.1"/>
</dbReference>
<evidence type="ECO:0000256" key="2">
    <source>
        <dbReference type="ARBA" id="ARBA00022801"/>
    </source>
</evidence>
<evidence type="ECO:0000313" key="3">
    <source>
        <dbReference type="EMBL" id="RAJ24459.1"/>
    </source>
</evidence>
<dbReference type="PANTHER" id="PTHR30023">
    <property type="entry name" value="D-ALANYL-D-ALANINE CARBOXYPEPTIDASE"/>
    <property type="match status" value="1"/>
</dbReference>
<keyword evidence="3" id="KW-0645">Protease</keyword>
<reference evidence="3 4" key="1">
    <citation type="submission" date="2018-06" db="EMBL/GenBank/DDBJ databases">
        <title>Genomic Encyclopedia of Archaeal and Bacterial Type Strains, Phase II (KMG-II): from individual species to whole genera.</title>
        <authorList>
            <person name="Goeker M."/>
        </authorList>
    </citation>
    <scope>NUCLEOTIDE SEQUENCE [LARGE SCALE GENOMIC DNA]</scope>
    <source>
        <strain evidence="3 4">DSM 12408</strain>
    </source>
</reference>
<accession>A0A327S635</accession>
<keyword evidence="3" id="KW-0121">Carboxypeptidase</keyword>
<dbReference type="GO" id="GO:0006508">
    <property type="term" value="P:proteolysis"/>
    <property type="evidence" value="ECO:0007669"/>
    <property type="project" value="InterPro"/>
</dbReference>
<dbReference type="AlphaFoldDB" id="A0A327S635"/>
<dbReference type="PANTHER" id="PTHR30023:SF0">
    <property type="entry name" value="PENICILLIN-SENSITIVE CARBOXYPEPTIDASE A"/>
    <property type="match status" value="1"/>
</dbReference>
<dbReference type="SUPFAM" id="SSF56601">
    <property type="entry name" value="beta-lactamase/transpeptidase-like"/>
    <property type="match status" value="1"/>
</dbReference>
<evidence type="ECO:0000313" key="4">
    <source>
        <dbReference type="Proteomes" id="UP000248987"/>
    </source>
</evidence>
<dbReference type="Proteomes" id="UP000248987">
    <property type="component" value="Unassembled WGS sequence"/>
</dbReference>
<protein>
    <submittedName>
        <fullName evidence="3">D-alanyl-D-alanine carboxypeptidase/D-alanyl-D-alanine-endopeptidase (Penicillin-binding protein 4)</fullName>
    </submittedName>
</protein>
<dbReference type="PRINTS" id="PR00922">
    <property type="entry name" value="DADACBPTASE3"/>
</dbReference>
<dbReference type="GO" id="GO:0000270">
    <property type="term" value="P:peptidoglycan metabolic process"/>
    <property type="evidence" value="ECO:0007669"/>
    <property type="project" value="TreeGrafter"/>
</dbReference>